<dbReference type="EMBL" id="CAXDID020000010">
    <property type="protein sequence ID" value="CAL5978992.1"/>
    <property type="molecule type" value="Genomic_DNA"/>
</dbReference>
<proteinExistence type="predicted"/>
<dbReference type="AlphaFoldDB" id="A0AA86QLE8"/>
<organism evidence="1">
    <name type="scientific">Hexamita inflata</name>
    <dbReference type="NCBI Taxonomy" id="28002"/>
    <lineage>
        <taxon>Eukaryota</taxon>
        <taxon>Metamonada</taxon>
        <taxon>Diplomonadida</taxon>
        <taxon>Hexamitidae</taxon>
        <taxon>Hexamitinae</taxon>
        <taxon>Hexamita</taxon>
    </lineage>
</organism>
<comment type="caution">
    <text evidence="1">The sequence shown here is derived from an EMBL/GenBank/DDBJ whole genome shotgun (WGS) entry which is preliminary data.</text>
</comment>
<dbReference type="Proteomes" id="UP001642409">
    <property type="component" value="Unassembled WGS sequence"/>
</dbReference>
<name>A0AA86QLE8_9EUKA</name>
<reference evidence="1" key="1">
    <citation type="submission" date="2023-06" db="EMBL/GenBank/DDBJ databases">
        <authorList>
            <person name="Kurt Z."/>
        </authorList>
    </citation>
    <scope>NUCLEOTIDE SEQUENCE</scope>
</reference>
<evidence type="ECO:0000313" key="2">
    <source>
        <dbReference type="EMBL" id="CAL5978992.1"/>
    </source>
</evidence>
<sequence>MGTQIFQSSIFLLHKGFSFVPNKKLNNKGFLFNFSPLHTYINELKLEVIGADNKQFLTEQKIKRNGKRFWTEILQFRSDWNSARGFSGQNGSKGCEYIEKRCILICFQCELLGYTGFDCQRKYAHNSSNRENQLISFCNYQQQIFNHVMLNFNVVNFSLQIGLQKQNKKIFFSNQVVFVRCIE</sequence>
<gene>
    <name evidence="1" type="ORF">HINF_LOCUS42954</name>
    <name evidence="2" type="ORF">HINF_LOCUS5139</name>
</gene>
<keyword evidence="3" id="KW-1185">Reference proteome</keyword>
<reference evidence="2 3" key="2">
    <citation type="submission" date="2024-07" db="EMBL/GenBank/DDBJ databases">
        <authorList>
            <person name="Akdeniz Z."/>
        </authorList>
    </citation>
    <scope>NUCLEOTIDE SEQUENCE [LARGE SCALE GENOMIC DNA]</scope>
</reference>
<evidence type="ECO:0000313" key="3">
    <source>
        <dbReference type="Proteomes" id="UP001642409"/>
    </source>
</evidence>
<protein>
    <submittedName>
        <fullName evidence="2">Hypothetical_protein</fullName>
    </submittedName>
</protein>
<accession>A0AA86QLE8</accession>
<evidence type="ECO:0000313" key="1">
    <source>
        <dbReference type="EMBL" id="CAI9955309.1"/>
    </source>
</evidence>
<dbReference type="EMBL" id="CATOUU010000865">
    <property type="protein sequence ID" value="CAI9955309.1"/>
    <property type="molecule type" value="Genomic_DNA"/>
</dbReference>